<accession>A0A9W6XZK3</accession>
<feature type="transmembrane region" description="Helical" evidence="1">
    <location>
        <begin position="116"/>
        <end position="140"/>
    </location>
</feature>
<proteinExistence type="predicted"/>
<dbReference type="AlphaFoldDB" id="A0A9W6XZK3"/>
<feature type="transmembrane region" description="Helical" evidence="1">
    <location>
        <begin position="160"/>
        <end position="184"/>
    </location>
</feature>
<keyword evidence="3" id="KW-1185">Reference proteome</keyword>
<name>A0A9W6XZK3_9STRA</name>
<protein>
    <submittedName>
        <fullName evidence="2">Unnamed protein product</fullName>
    </submittedName>
</protein>
<gene>
    <name evidence="2" type="ORF">Pfra01_001888100</name>
</gene>
<dbReference type="EMBL" id="BSXT01002388">
    <property type="protein sequence ID" value="GMF48639.1"/>
    <property type="molecule type" value="Genomic_DNA"/>
</dbReference>
<dbReference type="OrthoDB" id="119101at2759"/>
<reference evidence="2" key="1">
    <citation type="submission" date="2023-04" db="EMBL/GenBank/DDBJ databases">
        <title>Phytophthora fragariaefolia NBRC 109709.</title>
        <authorList>
            <person name="Ichikawa N."/>
            <person name="Sato H."/>
            <person name="Tonouchi N."/>
        </authorList>
    </citation>
    <scope>NUCLEOTIDE SEQUENCE</scope>
    <source>
        <strain evidence="2">NBRC 109709</strain>
    </source>
</reference>
<sequence length="328" mass="36711">MLQKDGKLSAHDCERKVGAHRAVEAAGKATTGTSLQTIVRVFDPLIMYDAYTFRWLGFDPHEHANTREQAFTKVSNVGLISALVFTAWASWLQVVADTSFDNYGLSWSEDMKGISSAFLCTGMFFLLFSVINSVLVLLAVNETEDDYQATRLLQRLELWFTLPSIYFYLGVGCGSLGFMIWFPAAFPLKYALFNIAAGFAIIGLNAPYYQFLILCVYDTRVEANLKIPSHPAWLMRLPILRWKSAKDEATPIKPNEENSVTPATASNNQEFAIKLLESALSSIGQIALLPLFIDNGWDDIDALAFFATFTVRCLHLRHLSIILAKIKQ</sequence>
<comment type="caution">
    <text evidence="2">The sequence shown here is derived from an EMBL/GenBank/DDBJ whole genome shotgun (WGS) entry which is preliminary data.</text>
</comment>
<feature type="transmembrane region" description="Helical" evidence="1">
    <location>
        <begin position="77"/>
        <end position="96"/>
    </location>
</feature>
<evidence type="ECO:0000313" key="2">
    <source>
        <dbReference type="EMBL" id="GMF48639.1"/>
    </source>
</evidence>
<organism evidence="2 3">
    <name type="scientific">Phytophthora fragariaefolia</name>
    <dbReference type="NCBI Taxonomy" id="1490495"/>
    <lineage>
        <taxon>Eukaryota</taxon>
        <taxon>Sar</taxon>
        <taxon>Stramenopiles</taxon>
        <taxon>Oomycota</taxon>
        <taxon>Peronosporomycetes</taxon>
        <taxon>Peronosporales</taxon>
        <taxon>Peronosporaceae</taxon>
        <taxon>Phytophthora</taxon>
    </lineage>
</organism>
<keyword evidence="1" id="KW-0812">Transmembrane</keyword>
<keyword evidence="1" id="KW-1133">Transmembrane helix</keyword>
<dbReference type="Proteomes" id="UP001165121">
    <property type="component" value="Unassembled WGS sequence"/>
</dbReference>
<evidence type="ECO:0000256" key="1">
    <source>
        <dbReference type="SAM" id="Phobius"/>
    </source>
</evidence>
<keyword evidence="1" id="KW-0472">Membrane</keyword>
<evidence type="ECO:0000313" key="3">
    <source>
        <dbReference type="Proteomes" id="UP001165121"/>
    </source>
</evidence>
<feature type="transmembrane region" description="Helical" evidence="1">
    <location>
        <begin position="190"/>
        <end position="217"/>
    </location>
</feature>